<evidence type="ECO:0000259" key="2">
    <source>
        <dbReference type="PROSITE" id="PS50110"/>
    </source>
</evidence>
<dbReference type="InterPro" id="IPR011006">
    <property type="entry name" value="CheY-like_superfamily"/>
</dbReference>
<dbReference type="InterPro" id="IPR035919">
    <property type="entry name" value="EAL_sf"/>
</dbReference>
<reference evidence="5" key="1">
    <citation type="submission" date="2020-01" db="EMBL/GenBank/DDBJ databases">
        <authorList>
            <person name="Meier V. D."/>
            <person name="Meier V D."/>
        </authorList>
    </citation>
    <scope>NUCLEOTIDE SEQUENCE</scope>
    <source>
        <strain evidence="5">HLG_WM_MAG_02</strain>
    </source>
</reference>
<dbReference type="Gene3D" id="3.40.50.2300">
    <property type="match status" value="1"/>
</dbReference>
<dbReference type="InterPro" id="IPR000014">
    <property type="entry name" value="PAS"/>
</dbReference>
<feature type="domain" description="Response regulatory" evidence="2">
    <location>
        <begin position="1"/>
        <end position="79"/>
    </location>
</feature>
<dbReference type="InterPro" id="IPR050706">
    <property type="entry name" value="Cyclic-di-GMP_PDE-like"/>
</dbReference>
<dbReference type="SUPFAM" id="SSF141868">
    <property type="entry name" value="EAL domain-like"/>
    <property type="match status" value="1"/>
</dbReference>
<sequence length="606" mass="70642">MKFKENLIDLIITDLSMPNVNGSDFIKMIRATNQEVPIIILSAYIDNVLLQESINYSVQGYLQKPVNKEILENKIEQIKEKKRQQNLIEEYHNITNASAIISKINRNGIITYVNETYCKVSGFQKEELIGQNHSLFNFQKESPNFFTSIWNQIAYKKEIWKGLLKHKTKSGELYYLQTTIQPIVNINGKVEEFISLSIPVTDIIHHSKQLSDYLKQHKQCILFLVKIEEFTYLKHSFTKQVTKKLQQIFAKELLKYMPSKCNFDNIYILNNGEFAFIKEDHSFLNKKKTSEILRAFQQKINHEEIKIGIVDYSLSIVCSLAYGENALDNARMGLSKILASKEEFIIATNFLEEATKLSNKKLNRFIMLKEAIATFNIVSYFQPIVENKTKKIMKYESLVRLIDNNNNVISPRHFLEIAKEGKYYHEISSTVLRNSFRALFNMDIEISINLSAIDIEDHRTRDEFFLLLTKYKTEAHRIIVEFVEDEKITNEEITKHFIQEIRKWGVKLAIDDFGTGESNFARIHAYQPDYIKIDGSLIRHIEQDSFSQDIVETIVFFAKKQNIKTIAEYVENENIYNIITNLGVDYSQGYYFSKAGLLKEFIPSSL</sequence>
<organism evidence="5">
    <name type="scientific">uncultured Sulfurovum sp</name>
    <dbReference type="NCBI Taxonomy" id="269237"/>
    <lineage>
        <taxon>Bacteria</taxon>
        <taxon>Pseudomonadati</taxon>
        <taxon>Campylobacterota</taxon>
        <taxon>Epsilonproteobacteria</taxon>
        <taxon>Campylobacterales</taxon>
        <taxon>Sulfurovaceae</taxon>
        <taxon>Sulfurovum</taxon>
        <taxon>environmental samples</taxon>
    </lineage>
</organism>
<dbReference type="PROSITE" id="PS50112">
    <property type="entry name" value="PAS"/>
    <property type="match status" value="1"/>
</dbReference>
<evidence type="ECO:0000259" key="3">
    <source>
        <dbReference type="PROSITE" id="PS50112"/>
    </source>
</evidence>
<dbReference type="NCBIfam" id="TIGR00229">
    <property type="entry name" value="sensory_box"/>
    <property type="match status" value="1"/>
</dbReference>
<evidence type="ECO:0000313" key="5">
    <source>
        <dbReference type="EMBL" id="CAA6818451.1"/>
    </source>
</evidence>
<dbReference type="Pfam" id="PF00072">
    <property type="entry name" value="Response_reg"/>
    <property type="match status" value="1"/>
</dbReference>
<dbReference type="CDD" id="cd00130">
    <property type="entry name" value="PAS"/>
    <property type="match status" value="1"/>
</dbReference>
<dbReference type="PANTHER" id="PTHR33121:SF70">
    <property type="entry name" value="SIGNALING PROTEIN YKOW"/>
    <property type="match status" value="1"/>
</dbReference>
<dbReference type="SUPFAM" id="SSF55785">
    <property type="entry name" value="PYP-like sensor domain (PAS domain)"/>
    <property type="match status" value="1"/>
</dbReference>
<dbReference type="SMART" id="SM00052">
    <property type="entry name" value="EAL"/>
    <property type="match status" value="1"/>
</dbReference>
<dbReference type="GO" id="GO:0071111">
    <property type="term" value="F:cyclic-guanylate-specific phosphodiesterase activity"/>
    <property type="evidence" value="ECO:0007669"/>
    <property type="project" value="InterPro"/>
</dbReference>
<name>A0A6S6T5I2_9BACT</name>
<dbReference type="InterPro" id="IPR035965">
    <property type="entry name" value="PAS-like_dom_sf"/>
</dbReference>
<protein>
    <submittedName>
        <fullName evidence="5">Diguanylate cyclase/phosphodiesterase (GGDEF &amp; EAL domains) with PAS/PAC sensor(S)</fullName>
    </submittedName>
</protein>
<dbReference type="InterPro" id="IPR001633">
    <property type="entry name" value="EAL_dom"/>
</dbReference>
<gene>
    <name evidence="5" type="ORF">HELGO_WM5389</name>
</gene>
<evidence type="ECO:0000259" key="4">
    <source>
        <dbReference type="PROSITE" id="PS50883"/>
    </source>
</evidence>
<dbReference type="PROSITE" id="PS50883">
    <property type="entry name" value="EAL"/>
    <property type="match status" value="1"/>
</dbReference>
<dbReference type="SUPFAM" id="SSF52172">
    <property type="entry name" value="CheY-like"/>
    <property type="match status" value="1"/>
</dbReference>
<accession>A0A6S6T5I2</accession>
<dbReference type="AlphaFoldDB" id="A0A6S6T5I2"/>
<dbReference type="Gene3D" id="3.30.450.20">
    <property type="entry name" value="PAS domain"/>
    <property type="match status" value="1"/>
</dbReference>
<dbReference type="GO" id="GO:0000160">
    <property type="term" value="P:phosphorelay signal transduction system"/>
    <property type="evidence" value="ECO:0007669"/>
    <property type="project" value="InterPro"/>
</dbReference>
<dbReference type="PANTHER" id="PTHR33121">
    <property type="entry name" value="CYCLIC DI-GMP PHOSPHODIESTERASE PDEF"/>
    <property type="match status" value="1"/>
</dbReference>
<dbReference type="PROSITE" id="PS50110">
    <property type="entry name" value="RESPONSE_REGULATORY"/>
    <property type="match status" value="1"/>
</dbReference>
<dbReference type="Pfam" id="PF13426">
    <property type="entry name" value="PAS_9"/>
    <property type="match status" value="1"/>
</dbReference>
<dbReference type="Gene3D" id="3.20.20.450">
    <property type="entry name" value="EAL domain"/>
    <property type="match status" value="1"/>
</dbReference>
<keyword evidence="1" id="KW-0597">Phosphoprotein</keyword>
<proteinExistence type="predicted"/>
<dbReference type="CDD" id="cd01948">
    <property type="entry name" value="EAL"/>
    <property type="match status" value="1"/>
</dbReference>
<evidence type="ECO:0000256" key="1">
    <source>
        <dbReference type="PROSITE-ProRule" id="PRU00169"/>
    </source>
</evidence>
<feature type="domain" description="PAS" evidence="3">
    <location>
        <begin position="80"/>
        <end position="138"/>
    </location>
</feature>
<dbReference type="Pfam" id="PF00563">
    <property type="entry name" value="EAL"/>
    <property type="match status" value="1"/>
</dbReference>
<dbReference type="EMBL" id="CACVAZ010000117">
    <property type="protein sequence ID" value="CAA6818451.1"/>
    <property type="molecule type" value="Genomic_DNA"/>
</dbReference>
<feature type="domain" description="EAL" evidence="4">
    <location>
        <begin position="361"/>
        <end position="606"/>
    </location>
</feature>
<feature type="modified residue" description="4-aspartylphosphate" evidence="1">
    <location>
        <position position="14"/>
    </location>
</feature>
<dbReference type="InterPro" id="IPR001789">
    <property type="entry name" value="Sig_transdc_resp-reg_receiver"/>
</dbReference>